<dbReference type="AlphaFoldDB" id="A0A2G8KEP5"/>
<keyword evidence="3" id="KW-1185">Reference proteome</keyword>
<evidence type="ECO:0000256" key="1">
    <source>
        <dbReference type="SAM" id="MobiDB-lite"/>
    </source>
</evidence>
<dbReference type="OrthoDB" id="6780101at2759"/>
<feature type="compositionally biased region" description="Acidic residues" evidence="1">
    <location>
        <begin position="102"/>
        <end position="131"/>
    </location>
</feature>
<evidence type="ECO:0000313" key="2">
    <source>
        <dbReference type="EMBL" id="PIK46440.1"/>
    </source>
</evidence>
<protein>
    <submittedName>
        <fullName evidence="2">Uncharacterized protein</fullName>
    </submittedName>
</protein>
<dbReference type="PANTHER" id="PTHR33480:SF1">
    <property type="entry name" value="TYR RECOMBINASE DOMAIN-CONTAINING PROTEIN"/>
    <property type="match status" value="1"/>
</dbReference>
<evidence type="ECO:0000313" key="3">
    <source>
        <dbReference type="Proteomes" id="UP000230750"/>
    </source>
</evidence>
<feature type="region of interest" description="Disordered" evidence="1">
    <location>
        <begin position="102"/>
        <end position="152"/>
    </location>
</feature>
<gene>
    <name evidence="2" type="ORF">BSL78_16687</name>
</gene>
<reference evidence="2 3" key="1">
    <citation type="journal article" date="2017" name="PLoS Biol.">
        <title>The sea cucumber genome provides insights into morphological evolution and visceral regeneration.</title>
        <authorList>
            <person name="Zhang X."/>
            <person name="Sun L."/>
            <person name="Yuan J."/>
            <person name="Sun Y."/>
            <person name="Gao Y."/>
            <person name="Zhang L."/>
            <person name="Li S."/>
            <person name="Dai H."/>
            <person name="Hamel J.F."/>
            <person name="Liu C."/>
            <person name="Yu Y."/>
            <person name="Liu S."/>
            <person name="Lin W."/>
            <person name="Guo K."/>
            <person name="Jin S."/>
            <person name="Xu P."/>
            <person name="Storey K.B."/>
            <person name="Huan P."/>
            <person name="Zhang T."/>
            <person name="Zhou Y."/>
            <person name="Zhang J."/>
            <person name="Lin C."/>
            <person name="Li X."/>
            <person name="Xing L."/>
            <person name="Huo D."/>
            <person name="Sun M."/>
            <person name="Wang L."/>
            <person name="Mercier A."/>
            <person name="Li F."/>
            <person name="Yang H."/>
            <person name="Xiang J."/>
        </authorList>
    </citation>
    <scope>NUCLEOTIDE SEQUENCE [LARGE SCALE GENOMIC DNA]</scope>
    <source>
        <strain evidence="2">Shaxun</strain>
        <tissue evidence="2">Muscle</tissue>
    </source>
</reference>
<dbReference type="STRING" id="307972.A0A2G8KEP5"/>
<organism evidence="2 3">
    <name type="scientific">Stichopus japonicus</name>
    <name type="common">Sea cucumber</name>
    <dbReference type="NCBI Taxonomy" id="307972"/>
    <lineage>
        <taxon>Eukaryota</taxon>
        <taxon>Metazoa</taxon>
        <taxon>Echinodermata</taxon>
        <taxon>Eleutherozoa</taxon>
        <taxon>Echinozoa</taxon>
        <taxon>Holothuroidea</taxon>
        <taxon>Aspidochirotacea</taxon>
        <taxon>Aspidochirotida</taxon>
        <taxon>Stichopodidae</taxon>
        <taxon>Apostichopus</taxon>
    </lineage>
</organism>
<dbReference type="Proteomes" id="UP000230750">
    <property type="component" value="Unassembled WGS sequence"/>
</dbReference>
<dbReference type="PANTHER" id="PTHR33480">
    <property type="entry name" value="SET DOMAIN-CONTAINING PROTEIN-RELATED"/>
    <property type="match status" value="1"/>
</dbReference>
<sequence>MEPLRGADCIRKYALKSGAKHPSNLTSTKLRKQIATVSQILCLKDHELDVLAGFLGHDIRVHREYYRLPENTLQMAKVARLLLLMEKGAVGEFKDKKLDEIEVPLDDPSYTDESEGESELPYDEEDLETEDKEGQNEIHESEEESDSLASTKKKAMCVVWQGCCSITTS</sequence>
<proteinExistence type="predicted"/>
<dbReference type="EMBL" id="MRZV01000644">
    <property type="protein sequence ID" value="PIK46440.1"/>
    <property type="molecule type" value="Genomic_DNA"/>
</dbReference>
<accession>A0A2G8KEP5</accession>
<name>A0A2G8KEP5_STIJA</name>
<comment type="caution">
    <text evidence="2">The sequence shown here is derived from an EMBL/GenBank/DDBJ whole genome shotgun (WGS) entry which is preliminary data.</text>
</comment>